<gene>
    <name evidence="3" type="primary">LOC109725073</name>
</gene>
<organism evidence="2 3">
    <name type="scientific">Ananas comosus</name>
    <name type="common">Pineapple</name>
    <name type="synonym">Ananas ananas</name>
    <dbReference type="NCBI Taxonomy" id="4615"/>
    <lineage>
        <taxon>Eukaryota</taxon>
        <taxon>Viridiplantae</taxon>
        <taxon>Streptophyta</taxon>
        <taxon>Embryophyta</taxon>
        <taxon>Tracheophyta</taxon>
        <taxon>Spermatophyta</taxon>
        <taxon>Magnoliopsida</taxon>
        <taxon>Liliopsida</taxon>
        <taxon>Poales</taxon>
        <taxon>Bromeliaceae</taxon>
        <taxon>Bromelioideae</taxon>
        <taxon>Ananas</taxon>
    </lineage>
</organism>
<dbReference type="GeneID" id="109725073"/>
<dbReference type="Pfam" id="PF03140">
    <property type="entry name" value="DUF247"/>
    <property type="match status" value="1"/>
</dbReference>
<proteinExistence type="predicted"/>
<keyword evidence="1" id="KW-0472">Membrane</keyword>
<keyword evidence="1" id="KW-1133">Transmembrane helix</keyword>
<dbReference type="OrthoDB" id="620168at2759"/>
<name>A0A6P5GPA7_ANACO</name>
<sequence length="494" mass="58216">MAEDQGWGLSSVAEAPNDDWKHWVEKQLGRTDHNEWRWVELMEKFCGQSGPTIFKLESRLQSEYKIEVDEHTDDRDLLPAVRAVTIGPYHRNCKHPLKFDDDYKWKVIRYMVRERSFNPISFLEEMEKKEEIARKCYDENFPELQSKDFRVMLMLDGAFIVFALDAFGNRDLRSEYLMDYMGLHIEVWRSMKQIKLDFLMLNNQIPLFAIEQLYAAIGGFPKNFGEVVLSCFDDLHPKRNLNRRIKNYSGGYIEFHHLLHLFHWSRVPEGKYRMDLGLWFPEDKYGEDVRLQLYKKNDLPLYIPSATELLKSSTVFRKKTLDCLLDITFEDGLTEISAEMNIPTLHLYDYSKHVFSNLIAFETNYTGNGRCVTAYSMCMSRILQNEDDAKLLRRRGILASTNYKDADAVKFFENLISRQVEGQVMPDDLLQLCTRVTEHHKRRISNCYGELKLRYFPNPWITFSLVGAFVLFLLSLLQTIYTVLGYYQTIRTTK</sequence>
<reference evidence="2" key="1">
    <citation type="journal article" date="2015" name="Nat. Genet.">
        <title>The pineapple genome and the evolution of CAM photosynthesis.</title>
        <authorList>
            <person name="Ming R."/>
            <person name="VanBuren R."/>
            <person name="Wai C.M."/>
            <person name="Tang H."/>
            <person name="Schatz M.C."/>
            <person name="Bowers J.E."/>
            <person name="Lyons E."/>
            <person name="Wang M.L."/>
            <person name="Chen J."/>
            <person name="Biggers E."/>
            <person name="Zhang J."/>
            <person name="Huang L."/>
            <person name="Zhang L."/>
            <person name="Miao W."/>
            <person name="Zhang J."/>
            <person name="Ye Z."/>
            <person name="Miao C."/>
            <person name="Lin Z."/>
            <person name="Wang H."/>
            <person name="Zhou H."/>
            <person name="Yim W.C."/>
            <person name="Priest H.D."/>
            <person name="Zheng C."/>
            <person name="Woodhouse M."/>
            <person name="Edger P.P."/>
            <person name="Guyot R."/>
            <person name="Guo H.B."/>
            <person name="Guo H."/>
            <person name="Zheng G."/>
            <person name="Singh R."/>
            <person name="Sharma A."/>
            <person name="Min X."/>
            <person name="Zheng Y."/>
            <person name="Lee H."/>
            <person name="Gurtowski J."/>
            <person name="Sedlazeck F.J."/>
            <person name="Harkess A."/>
            <person name="McKain M.R."/>
            <person name="Liao Z."/>
            <person name="Fang J."/>
            <person name="Liu J."/>
            <person name="Zhang X."/>
            <person name="Zhang Q."/>
            <person name="Hu W."/>
            <person name="Qin Y."/>
            <person name="Wang K."/>
            <person name="Chen L.Y."/>
            <person name="Shirley N."/>
            <person name="Lin Y.R."/>
            <person name="Liu L.Y."/>
            <person name="Hernandez A.G."/>
            <person name="Wright C.L."/>
            <person name="Bulone V."/>
            <person name="Tuskan G.A."/>
            <person name="Heath K."/>
            <person name="Zee F."/>
            <person name="Moore P.H."/>
            <person name="Sunkar R."/>
            <person name="Leebens-Mack J.H."/>
            <person name="Mockler T."/>
            <person name="Bennetzen J.L."/>
            <person name="Freeling M."/>
            <person name="Sankoff D."/>
            <person name="Paterson A.H."/>
            <person name="Zhu X."/>
            <person name="Yang X."/>
            <person name="Smith J.A."/>
            <person name="Cushman J.C."/>
            <person name="Paull R.E."/>
            <person name="Yu Q."/>
        </authorList>
    </citation>
    <scope>NUCLEOTIDE SEQUENCE [LARGE SCALE GENOMIC DNA]</scope>
    <source>
        <strain evidence="2">cv. F153</strain>
    </source>
</reference>
<dbReference type="InterPro" id="IPR004158">
    <property type="entry name" value="DUF247_pln"/>
</dbReference>
<dbReference type="AlphaFoldDB" id="A0A6P5GPA7"/>
<keyword evidence="1" id="KW-0812">Transmembrane</keyword>
<dbReference type="PANTHER" id="PTHR31170">
    <property type="entry name" value="BNAC04G53230D PROTEIN"/>
    <property type="match status" value="1"/>
</dbReference>
<evidence type="ECO:0000313" key="2">
    <source>
        <dbReference type="Proteomes" id="UP000515123"/>
    </source>
</evidence>
<dbReference type="PANTHER" id="PTHR31170:SF25">
    <property type="entry name" value="BNAA09G04570D PROTEIN"/>
    <property type="match status" value="1"/>
</dbReference>
<dbReference type="Proteomes" id="UP000515123">
    <property type="component" value="Linkage group 19"/>
</dbReference>
<evidence type="ECO:0000256" key="1">
    <source>
        <dbReference type="SAM" id="Phobius"/>
    </source>
</evidence>
<keyword evidence="2" id="KW-1185">Reference proteome</keyword>
<dbReference type="RefSeq" id="XP_020109719.1">
    <property type="nucleotide sequence ID" value="XM_020254130.1"/>
</dbReference>
<feature type="transmembrane region" description="Helical" evidence="1">
    <location>
        <begin position="460"/>
        <end position="487"/>
    </location>
</feature>
<accession>A0A6P5GPA7</accession>
<reference evidence="3" key="2">
    <citation type="submission" date="2025-08" db="UniProtKB">
        <authorList>
            <consortium name="RefSeq"/>
        </authorList>
    </citation>
    <scope>IDENTIFICATION</scope>
    <source>
        <tissue evidence="3">Leaf</tissue>
    </source>
</reference>
<evidence type="ECO:0000313" key="3">
    <source>
        <dbReference type="RefSeq" id="XP_020109719.1"/>
    </source>
</evidence>
<protein>
    <submittedName>
        <fullName evidence="3">UPF0481 protein At3g47200-like</fullName>
    </submittedName>
</protein>